<evidence type="ECO:0000256" key="2">
    <source>
        <dbReference type="SAM" id="SignalP"/>
    </source>
</evidence>
<keyword evidence="4" id="KW-1185">Reference proteome</keyword>
<dbReference type="Proteomes" id="UP001153712">
    <property type="component" value="Unassembled WGS sequence"/>
</dbReference>
<accession>A0A9P0DTL2</accession>
<gene>
    <name evidence="3" type="ORF">PHYEVI_LOCUS11848</name>
</gene>
<dbReference type="OrthoDB" id="6784515at2759"/>
<evidence type="ECO:0000256" key="1">
    <source>
        <dbReference type="SAM" id="MobiDB-lite"/>
    </source>
</evidence>
<dbReference type="EMBL" id="CAKJVH030000034">
    <property type="protein sequence ID" value="CAH1188794.1"/>
    <property type="molecule type" value="Genomic_DNA"/>
</dbReference>
<comment type="caution">
    <text evidence="3">The sequence shown here is derived from an EMBL/GenBank/DDBJ whole genome shotgun (WGS) entry which is preliminary data.</text>
</comment>
<name>A0A9P0DTL2_PHYSR</name>
<sequence length="357" mass="41203">MDITDAKNVMLKVTCKFKLNLVLVLCLSPETSSDSTAGNERVPNNSQLRTTTTPRPHLTPLSETIAKLEDNLKTTTEGLRNTFHDFAQNHQQSMAQIGRSLVAMHKENQATNERMLTEIQKLLETQESTRRPTTDSRTEHRIERPVFVSPSPIVPKFKSDGTKHPVKFIEELDSYLKKMEIPPAQQLNVVNKALVGAAEDWSTIYKISWLTFEDFRRDFLDCFWSEVEQNRVRHQISTHKWMTGSRHSMEGHFAKYVGMARLLTKPIPEEILLADLMRHFPPAIQSLWMLKENKTLTNAALFLRQQEDISAEGPNHYRGRPFLNHPQNPYKKIRTELPNTAHRQINTQQKGNEQRSN</sequence>
<feature type="region of interest" description="Disordered" evidence="1">
    <location>
        <begin position="335"/>
        <end position="357"/>
    </location>
</feature>
<feature type="compositionally biased region" description="Polar residues" evidence="1">
    <location>
        <begin position="337"/>
        <end position="351"/>
    </location>
</feature>
<protein>
    <recommendedName>
        <fullName evidence="5">Retrotransposon gag domain-containing protein</fullName>
    </recommendedName>
</protein>
<feature type="compositionally biased region" description="Polar residues" evidence="1">
    <location>
        <begin position="31"/>
        <end position="47"/>
    </location>
</feature>
<evidence type="ECO:0000313" key="4">
    <source>
        <dbReference type="Proteomes" id="UP001153712"/>
    </source>
</evidence>
<feature type="signal peptide" evidence="2">
    <location>
        <begin position="1"/>
        <end position="33"/>
    </location>
</feature>
<feature type="chain" id="PRO_5040284653" description="Retrotransposon gag domain-containing protein" evidence="2">
    <location>
        <begin position="34"/>
        <end position="357"/>
    </location>
</feature>
<organism evidence="3 4">
    <name type="scientific">Phyllotreta striolata</name>
    <name type="common">Striped flea beetle</name>
    <name type="synonym">Crioceris striolata</name>
    <dbReference type="NCBI Taxonomy" id="444603"/>
    <lineage>
        <taxon>Eukaryota</taxon>
        <taxon>Metazoa</taxon>
        <taxon>Ecdysozoa</taxon>
        <taxon>Arthropoda</taxon>
        <taxon>Hexapoda</taxon>
        <taxon>Insecta</taxon>
        <taxon>Pterygota</taxon>
        <taxon>Neoptera</taxon>
        <taxon>Endopterygota</taxon>
        <taxon>Coleoptera</taxon>
        <taxon>Polyphaga</taxon>
        <taxon>Cucujiformia</taxon>
        <taxon>Chrysomeloidea</taxon>
        <taxon>Chrysomelidae</taxon>
        <taxon>Galerucinae</taxon>
        <taxon>Alticini</taxon>
        <taxon>Phyllotreta</taxon>
    </lineage>
</organism>
<proteinExistence type="predicted"/>
<reference evidence="3" key="1">
    <citation type="submission" date="2022-01" db="EMBL/GenBank/DDBJ databases">
        <authorList>
            <person name="King R."/>
        </authorList>
    </citation>
    <scope>NUCLEOTIDE SEQUENCE</scope>
</reference>
<evidence type="ECO:0000313" key="3">
    <source>
        <dbReference type="EMBL" id="CAH1188794.1"/>
    </source>
</evidence>
<dbReference type="AlphaFoldDB" id="A0A9P0DTL2"/>
<evidence type="ECO:0008006" key="5">
    <source>
        <dbReference type="Google" id="ProtNLM"/>
    </source>
</evidence>
<keyword evidence="2" id="KW-0732">Signal</keyword>
<feature type="compositionally biased region" description="Low complexity" evidence="1">
    <location>
        <begin position="48"/>
        <end position="58"/>
    </location>
</feature>
<feature type="region of interest" description="Disordered" evidence="1">
    <location>
        <begin position="31"/>
        <end position="58"/>
    </location>
</feature>